<evidence type="ECO:0000256" key="6">
    <source>
        <dbReference type="ARBA" id="ARBA00022679"/>
    </source>
</evidence>
<feature type="binding site" evidence="19">
    <location>
        <begin position="830"/>
        <end position="838"/>
    </location>
    <ligand>
        <name>ATP</name>
        <dbReference type="ChEBI" id="CHEBI:30616"/>
    </ligand>
</feature>
<dbReference type="Gene3D" id="3.30.505.10">
    <property type="entry name" value="SH2 domain"/>
    <property type="match status" value="1"/>
</dbReference>
<dbReference type="GO" id="GO:0002250">
    <property type="term" value="P:adaptive immune response"/>
    <property type="evidence" value="ECO:0007669"/>
    <property type="project" value="UniProtKB-KW"/>
</dbReference>
<dbReference type="GO" id="GO:0007259">
    <property type="term" value="P:cell surface receptor signaling pathway via JAK-STAT"/>
    <property type="evidence" value="ECO:0007669"/>
    <property type="project" value="TreeGrafter"/>
</dbReference>
<dbReference type="FunFam" id="1.10.510.10:FF:000110">
    <property type="entry name" value="Tyrosine-protein kinase"/>
    <property type="match status" value="1"/>
</dbReference>
<evidence type="ECO:0000256" key="11">
    <source>
        <dbReference type="ARBA" id="ARBA00022859"/>
    </source>
</evidence>
<proteinExistence type="inferred from homology"/>
<dbReference type="GO" id="GO:0012505">
    <property type="term" value="C:endomembrane system"/>
    <property type="evidence" value="ECO:0007669"/>
    <property type="project" value="UniProtKB-SubCell"/>
</dbReference>
<dbReference type="InterPro" id="IPR019749">
    <property type="entry name" value="Band_41_domain"/>
</dbReference>
<dbReference type="InterPro" id="IPR041046">
    <property type="entry name" value="FERM_F2"/>
</dbReference>
<dbReference type="Gene3D" id="3.30.200.20">
    <property type="entry name" value="Phosphorylase Kinase, domain 1"/>
    <property type="match status" value="2"/>
</dbReference>
<dbReference type="EC" id="2.7.10.2" evidence="22"/>
<reference evidence="27" key="2">
    <citation type="submission" date="2025-08" db="UniProtKB">
        <authorList>
            <consortium name="Ensembl"/>
        </authorList>
    </citation>
    <scope>IDENTIFICATION</scope>
</reference>
<keyword evidence="7" id="KW-0677">Repeat</keyword>
<feature type="domain" description="FERM" evidence="26">
    <location>
        <begin position="24"/>
        <end position="356"/>
    </location>
</feature>
<dbReference type="GO" id="GO:0045087">
    <property type="term" value="P:innate immune response"/>
    <property type="evidence" value="ECO:0007669"/>
    <property type="project" value="UniProtKB-KW"/>
</dbReference>
<evidence type="ECO:0000256" key="17">
    <source>
        <dbReference type="ARBA" id="ARBA00063638"/>
    </source>
</evidence>
<keyword evidence="4" id="KW-0597">Phosphoprotein</keyword>
<dbReference type="Pfam" id="PF18377">
    <property type="entry name" value="FERM_F2"/>
    <property type="match status" value="1"/>
</dbReference>
<organism evidence="27 28">
    <name type="scientific">Cairina moschata</name>
    <name type="common">Muscovy duck</name>
    <dbReference type="NCBI Taxonomy" id="8855"/>
    <lineage>
        <taxon>Eukaryota</taxon>
        <taxon>Metazoa</taxon>
        <taxon>Chordata</taxon>
        <taxon>Craniata</taxon>
        <taxon>Vertebrata</taxon>
        <taxon>Euteleostomi</taxon>
        <taxon>Archelosauria</taxon>
        <taxon>Archosauria</taxon>
        <taxon>Dinosauria</taxon>
        <taxon>Saurischia</taxon>
        <taxon>Theropoda</taxon>
        <taxon>Coelurosauria</taxon>
        <taxon>Aves</taxon>
        <taxon>Neognathae</taxon>
        <taxon>Galloanserae</taxon>
        <taxon>Anseriformes</taxon>
        <taxon>Anatidae</taxon>
        <taxon>Anatinae</taxon>
        <taxon>Cairina</taxon>
    </lineage>
</organism>
<evidence type="ECO:0000256" key="5">
    <source>
        <dbReference type="ARBA" id="ARBA00022588"/>
    </source>
</evidence>
<evidence type="ECO:0000256" key="19">
    <source>
        <dbReference type="PIRSR" id="PIRSR000636-2"/>
    </source>
</evidence>
<dbReference type="GO" id="GO:0035556">
    <property type="term" value="P:intracellular signal transduction"/>
    <property type="evidence" value="ECO:0007669"/>
    <property type="project" value="InterPro"/>
</dbReference>
<accession>A0A8C3GKD1</accession>
<dbReference type="InterPro" id="IPR000299">
    <property type="entry name" value="FERM_domain"/>
</dbReference>
<dbReference type="PRINTS" id="PR01823">
    <property type="entry name" value="JANUSKINASE"/>
</dbReference>
<dbReference type="GO" id="GO:0030154">
    <property type="term" value="P:cell differentiation"/>
    <property type="evidence" value="ECO:0007669"/>
    <property type="project" value="TreeGrafter"/>
</dbReference>
<name>A0A8C3GKD1_CAIMO</name>
<evidence type="ECO:0000256" key="10">
    <source>
        <dbReference type="ARBA" id="ARBA00022840"/>
    </source>
</evidence>
<evidence type="ECO:0000256" key="15">
    <source>
        <dbReference type="ARBA" id="ARBA00023137"/>
    </source>
</evidence>
<feature type="binding site" evidence="19">
    <location>
        <position position="857"/>
    </location>
    <ligand>
        <name>ATP</name>
        <dbReference type="ChEBI" id="CHEBI:30616"/>
    </ligand>
</feature>
<comment type="subunit">
    <text evidence="17">Interacts with STAM2 and MYO18A. Interacts with SHB. Interacts with CD69.</text>
</comment>
<dbReference type="Pfam" id="PF18379">
    <property type="entry name" value="FERM_F1"/>
    <property type="match status" value="1"/>
</dbReference>
<feature type="domain" description="Protein kinase" evidence="25">
    <location>
        <begin position="519"/>
        <end position="783"/>
    </location>
</feature>
<keyword evidence="28" id="KW-1185">Reference proteome</keyword>
<keyword evidence="15 22" id="KW-0829">Tyrosine-protein kinase</keyword>
<dbReference type="SMART" id="SM00252">
    <property type="entry name" value="SH2"/>
    <property type="match status" value="1"/>
</dbReference>
<feature type="domain" description="Protein kinase" evidence="25">
    <location>
        <begin position="824"/>
        <end position="1137"/>
    </location>
</feature>
<dbReference type="GO" id="GO:0016020">
    <property type="term" value="C:membrane"/>
    <property type="evidence" value="ECO:0007669"/>
    <property type="project" value="InterPro"/>
</dbReference>
<protein>
    <recommendedName>
        <fullName evidence="22">Tyrosine-protein kinase</fullName>
        <ecNumber evidence="22">2.7.10.2</ecNumber>
    </recommendedName>
</protein>
<dbReference type="InterPro" id="IPR011009">
    <property type="entry name" value="Kinase-like_dom_sf"/>
</dbReference>
<dbReference type="GO" id="GO:0005131">
    <property type="term" value="F:growth hormone receptor binding"/>
    <property type="evidence" value="ECO:0007669"/>
    <property type="project" value="TreeGrafter"/>
</dbReference>
<keyword evidence="8 19" id="KW-0547">Nucleotide-binding</keyword>
<feature type="region of interest" description="Disordered" evidence="23">
    <location>
        <begin position="490"/>
        <end position="516"/>
    </location>
</feature>
<dbReference type="SUPFAM" id="SSF56112">
    <property type="entry name" value="Protein kinase-like (PK-like)"/>
    <property type="match status" value="2"/>
</dbReference>
<feature type="compositionally biased region" description="Low complexity" evidence="23">
    <location>
        <begin position="1118"/>
        <end position="1133"/>
    </location>
</feature>
<feature type="compositionally biased region" description="Pro residues" evidence="23">
    <location>
        <begin position="1154"/>
        <end position="1166"/>
    </location>
</feature>
<dbReference type="GO" id="GO:1903037">
    <property type="term" value="P:regulation of leukocyte cell-cell adhesion"/>
    <property type="evidence" value="ECO:0007669"/>
    <property type="project" value="UniProtKB-ARBA"/>
</dbReference>
<evidence type="ECO:0000256" key="20">
    <source>
        <dbReference type="PROSITE-ProRule" id="PRU00191"/>
    </source>
</evidence>
<dbReference type="Pfam" id="PF17887">
    <property type="entry name" value="Jak1_Phl"/>
    <property type="match status" value="1"/>
</dbReference>
<dbReference type="GO" id="GO:0060397">
    <property type="term" value="P:growth hormone receptor signaling pathway via JAK-STAT"/>
    <property type="evidence" value="ECO:0007669"/>
    <property type="project" value="TreeGrafter"/>
</dbReference>
<dbReference type="CDD" id="cd10380">
    <property type="entry name" value="SH2_Jak3"/>
    <property type="match status" value="1"/>
</dbReference>
<evidence type="ECO:0000256" key="9">
    <source>
        <dbReference type="ARBA" id="ARBA00022777"/>
    </source>
</evidence>
<dbReference type="InterPro" id="IPR011993">
    <property type="entry name" value="PH-like_dom_sf"/>
</dbReference>
<evidence type="ECO:0000259" key="24">
    <source>
        <dbReference type="PROSITE" id="PS50001"/>
    </source>
</evidence>
<feature type="compositionally biased region" description="Polar residues" evidence="23">
    <location>
        <begin position="1206"/>
        <end position="1215"/>
    </location>
</feature>
<feature type="binding site" evidence="21">
    <location>
        <position position="858"/>
    </location>
    <ligand>
        <name>ATP</name>
        <dbReference type="ChEBI" id="CHEBI:30616"/>
    </ligand>
</feature>
<dbReference type="InterPro" id="IPR051286">
    <property type="entry name" value="JAK"/>
</dbReference>
<dbReference type="GO" id="GO:0005829">
    <property type="term" value="C:cytosol"/>
    <property type="evidence" value="ECO:0007669"/>
    <property type="project" value="TreeGrafter"/>
</dbReference>
<dbReference type="PROSITE" id="PS00107">
    <property type="entry name" value="PROTEIN_KINASE_ATP"/>
    <property type="match status" value="1"/>
</dbReference>
<dbReference type="SUPFAM" id="SSF50729">
    <property type="entry name" value="PH domain-like"/>
    <property type="match status" value="1"/>
</dbReference>
<dbReference type="GO" id="GO:0019221">
    <property type="term" value="P:cytokine-mediated signaling pathway"/>
    <property type="evidence" value="ECO:0007669"/>
    <property type="project" value="UniProtKB-ARBA"/>
</dbReference>
<dbReference type="FunFam" id="1.10.510.10:FF:000114">
    <property type="entry name" value="Tyrosine-protein kinase JAK2"/>
    <property type="match status" value="1"/>
</dbReference>
<evidence type="ECO:0000256" key="21">
    <source>
        <dbReference type="PROSITE-ProRule" id="PRU10141"/>
    </source>
</evidence>
<dbReference type="Gene3D" id="1.10.510.10">
    <property type="entry name" value="Transferase(Phosphotransferase) domain 1"/>
    <property type="match status" value="2"/>
</dbReference>
<keyword evidence="12 20" id="KW-0727">SH2 domain</keyword>
<keyword evidence="11" id="KW-0391">Immunity</keyword>
<keyword evidence="9 22" id="KW-0418">Kinase</keyword>
<evidence type="ECO:0000259" key="26">
    <source>
        <dbReference type="PROSITE" id="PS50057"/>
    </source>
</evidence>
<evidence type="ECO:0000256" key="7">
    <source>
        <dbReference type="ARBA" id="ARBA00022737"/>
    </source>
</evidence>
<dbReference type="InterPro" id="IPR041155">
    <property type="entry name" value="FERM_F1"/>
</dbReference>
<feature type="domain" description="SH2" evidence="24">
    <location>
        <begin position="375"/>
        <end position="457"/>
    </location>
</feature>
<dbReference type="InterPro" id="IPR000980">
    <property type="entry name" value="SH2"/>
</dbReference>
<dbReference type="PANTHER" id="PTHR45807:SF3">
    <property type="entry name" value="TYROSINE-PROTEIN KINASE JAK3"/>
    <property type="match status" value="1"/>
</dbReference>
<evidence type="ECO:0000256" key="13">
    <source>
        <dbReference type="ARBA" id="ARBA00023130"/>
    </source>
</evidence>
<evidence type="ECO:0000256" key="18">
    <source>
        <dbReference type="PIRSR" id="PIRSR000636-1"/>
    </source>
</evidence>
<dbReference type="Gene3D" id="2.30.29.30">
    <property type="entry name" value="Pleckstrin-homology domain (PH domain)/Phosphotyrosine-binding domain (PTB)"/>
    <property type="match status" value="1"/>
</dbReference>
<dbReference type="GO" id="GO:0004715">
    <property type="term" value="F:non-membrane spanning protein tyrosine kinase activity"/>
    <property type="evidence" value="ECO:0007669"/>
    <property type="project" value="UniProtKB-EC"/>
</dbReference>
<dbReference type="GO" id="GO:0008284">
    <property type="term" value="P:positive regulation of cell population proliferation"/>
    <property type="evidence" value="ECO:0007669"/>
    <property type="project" value="UniProtKB-ARBA"/>
</dbReference>
<evidence type="ECO:0000259" key="25">
    <source>
        <dbReference type="PROSITE" id="PS50011"/>
    </source>
</evidence>
<dbReference type="PROSITE" id="PS50001">
    <property type="entry name" value="SH2"/>
    <property type="match status" value="1"/>
</dbReference>
<dbReference type="InterPro" id="IPR036860">
    <property type="entry name" value="SH2_dom_sf"/>
</dbReference>
<dbReference type="Proteomes" id="UP000694556">
    <property type="component" value="Chromosome 29"/>
</dbReference>
<keyword evidence="6 22" id="KW-0808">Transferase</keyword>
<dbReference type="PRINTS" id="PR00109">
    <property type="entry name" value="TYRKINASE"/>
</dbReference>
<dbReference type="InterPro" id="IPR020635">
    <property type="entry name" value="Tyr_kinase_cat_dom"/>
</dbReference>
<evidence type="ECO:0000256" key="8">
    <source>
        <dbReference type="ARBA" id="ARBA00022741"/>
    </source>
</evidence>
<keyword evidence="10 19" id="KW-0067">ATP-binding</keyword>
<evidence type="ECO:0000256" key="14">
    <source>
        <dbReference type="ARBA" id="ARBA00023136"/>
    </source>
</evidence>
<reference evidence="27" key="3">
    <citation type="submission" date="2025-09" db="UniProtKB">
        <authorList>
            <consortium name="Ensembl"/>
        </authorList>
    </citation>
    <scope>IDENTIFICATION</scope>
</reference>
<dbReference type="PROSITE" id="PS00109">
    <property type="entry name" value="PROTEIN_KINASE_TYR"/>
    <property type="match status" value="1"/>
</dbReference>
<evidence type="ECO:0000313" key="27">
    <source>
        <dbReference type="Ensembl" id="ENSCMMP00000016055.1"/>
    </source>
</evidence>
<evidence type="ECO:0000256" key="2">
    <source>
        <dbReference type="ARBA" id="ARBA00004496"/>
    </source>
</evidence>
<dbReference type="InterPro" id="IPR000719">
    <property type="entry name" value="Prot_kinase_dom"/>
</dbReference>
<dbReference type="FunFam" id="3.30.200.20:FF:000084">
    <property type="entry name" value="Tyrosine-protein kinase"/>
    <property type="match status" value="1"/>
</dbReference>
<dbReference type="InterPro" id="IPR001245">
    <property type="entry name" value="Ser-Thr/Tyr_kinase_cat_dom"/>
</dbReference>
<reference evidence="27" key="1">
    <citation type="submission" date="2018-09" db="EMBL/GenBank/DDBJ databases">
        <title>Common duck and Muscovy duck high density SNP chip.</title>
        <authorList>
            <person name="Vignal A."/>
            <person name="Thebault N."/>
            <person name="Warren W.C."/>
        </authorList>
    </citation>
    <scope>NUCLEOTIDE SEQUENCE [LARGE SCALE GENOMIC DNA]</scope>
</reference>
<dbReference type="InterPro" id="IPR016251">
    <property type="entry name" value="Tyr_kinase_non-rcpt_Jak/Tyk2"/>
</dbReference>
<dbReference type="SMART" id="SM00219">
    <property type="entry name" value="TyrKc"/>
    <property type="match status" value="2"/>
</dbReference>
<evidence type="ECO:0000313" key="28">
    <source>
        <dbReference type="Proteomes" id="UP000694556"/>
    </source>
</evidence>
<feature type="active site" description="Proton acceptor" evidence="18">
    <location>
        <position position="951"/>
    </location>
</feature>
<keyword evidence="14" id="KW-0472">Membrane</keyword>
<comment type="subcellular location">
    <subcellularLocation>
        <location evidence="2">Cytoplasm</location>
    </subcellularLocation>
    <subcellularLocation>
        <location evidence="1">Endomembrane system</location>
        <topology evidence="1">Peripheral membrane protein</topology>
    </subcellularLocation>
</comment>
<dbReference type="SUPFAM" id="SSF55550">
    <property type="entry name" value="SH2 domain"/>
    <property type="match status" value="1"/>
</dbReference>
<dbReference type="PROSITE" id="PS50011">
    <property type="entry name" value="PROTEIN_KINASE_DOM"/>
    <property type="match status" value="2"/>
</dbReference>
<keyword evidence="13" id="KW-1064">Adaptive immunity</keyword>
<evidence type="ECO:0000256" key="23">
    <source>
        <dbReference type="SAM" id="MobiDB-lite"/>
    </source>
</evidence>
<dbReference type="CDD" id="cd14473">
    <property type="entry name" value="FERM_B-lobe"/>
    <property type="match status" value="1"/>
</dbReference>
<dbReference type="GO" id="GO:0005524">
    <property type="term" value="F:ATP binding"/>
    <property type="evidence" value="ECO:0007669"/>
    <property type="project" value="UniProtKB-UniRule"/>
</dbReference>
<dbReference type="Pfam" id="PF21990">
    <property type="entry name" value="SH2_1"/>
    <property type="match status" value="1"/>
</dbReference>
<evidence type="ECO:0000256" key="12">
    <source>
        <dbReference type="ARBA" id="ARBA00022999"/>
    </source>
</evidence>
<dbReference type="PANTHER" id="PTHR45807">
    <property type="entry name" value="TYROSINE-PROTEIN KINASE HOPSCOTCH"/>
    <property type="match status" value="1"/>
</dbReference>
<sequence length="1215" mass="136033">MAPLGEETPLIGERSCSLSSTEPGTLQVYLYHRAPTPRAPPDSAGVLTFTFGEYTAEELCVHAAKACGVLPVCHPLFALATEDLSCWYPPNHLFTVEDARSQVVVYRIRFFFPNWCGLGQSHRFQLLNDRASPVLDYPVIDYLFAQSRSDFIGGRVEVALSLPRQEQCLSLAVLDMLRIAKEKRQSPDEVFSCVSYKSCIPEPLRCQIQQHSFLTRKRIRRRFSKSLRRIGGCQADGRHLKLKYLLDLERLQRRWAEESFAVRGPDANITIHVAGENGVSWSCGSPESRQHFCDFPDIADVSIKQASRDGSPVENRIVTLTKTDNRVLEVEFPTLQEAHSFVALIDGYYRLTADAHHYFCKEVAPPRLLEDVENQCHGPISSEFAVNKLKAAGGCPGLFLLRRSPQDFDSYLLTVCAETRSGQDYKRCLIRRDEDGSFWLSGLARRFCSLRELLGTYGCCGLQAEGARLRLATCCPPLPKEKSNLLIVRSSCPRPPSSPSAPRRSPNQMTFHKIDPESLTRGESLAQGSFTHIYKGVKRDQKEDEFYQTEVVLKVMDSSHRNCSESFLEAASIMSQLSHKHLVLLHGVSLGKESIMVQEYVRHGPLDLYLKKNHGESKVTTSWKLQVAKQLAYALNYLEDKRITHGNVSAKKVLLTREGDVASGSPPFIKLNDPGVSVTVLAKDLLVERIPWVAPECLSDPKGLALPADKWGFGATLWEIFSGGNMPVSLLEPQKKLHFYQSRLQLPAPKWTELATLIAQCMDYEPRGRPCFRALIRDLNSLITSDYELLSDPSPADVTLRDSFWGYEHVAVGQDPTLFEERHLKYISLLGKGNFGSVELCRYDPLGDSTGELVAVKKLQQDSAKELQDFEREIQILHSLQHDFIVKYRGVCYSRGRRGLRLVMEYLPNGCLRDYLQKNQHRLEHRSLLLYAWQICKGMEYLGGQRCVHRDLATRNILVESETHVKIGDFGLAKLLPQDKEYYVVQEPGQSPVFWYAPESLADNVFSRASDIWSFGVLLYELFTYSNKSRSPSEEFLRMMGTEKAVQIICHLLELLKDNRRLPAPAGCPVEVRPPPPPKARRGSQGSPAPVTPPSLSPGLRADAELLGFLPRRQTHLQRAGAQNRGAAGRPQQSPRVAGARTPRNGILGALLQPPEPPSLPPPRPSPARCADGQTDGRSDASTGFNGCGAAAWHSPPASPRAQRSRIWSVSNKFG</sequence>
<dbReference type="GO" id="GO:0050863">
    <property type="term" value="P:regulation of T cell activation"/>
    <property type="evidence" value="ECO:0007669"/>
    <property type="project" value="UniProtKB-ARBA"/>
</dbReference>
<evidence type="ECO:0000256" key="22">
    <source>
        <dbReference type="RuleBase" id="RU362096"/>
    </source>
</evidence>
<dbReference type="InterPro" id="IPR019748">
    <property type="entry name" value="FERM_central"/>
</dbReference>
<evidence type="ECO:0000256" key="1">
    <source>
        <dbReference type="ARBA" id="ARBA00004184"/>
    </source>
</evidence>
<comment type="catalytic activity">
    <reaction evidence="16 22">
        <text>L-tyrosyl-[protein] + ATP = O-phospho-L-tyrosyl-[protein] + ADP + H(+)</text>
        <dbReference type="Rhea" id="RHEA:10596"/>
        <dbReference type="Rhea" id="RHEA-COMP:10136"/>
        <dbReference type="Rhea" id="RHEA-COMP:20101"/>
        <dbReference type="ChEBI" id="CHEBI:15378"/>
        <dbReference type="ChEBI" id="CHEBI:30616"/>
        <dbReference type="ChEBI" id="CHEBI:46858"/>
        <dbReference type="ChEBI" id="CHEBI:61978"/>
        <dbReference type="ChEBI" id="CHEBI:456216"/>
        <dbReference type="EC" id="2.7.10.2"/>
    </reaction>
</comment>
<keyword evidence="5" id="KW-0399">Innate immunity</keyword>
<dbReference type="PROSITE" id="PS50057">
    <property type="entry name" value="FERM_3"/>
    <property type="match status" value="1"/>
</dbReference>
<dbReference type="InterPro" id="IPR017441">
    <property type="entry name" value="Protein_kinase_ATP_BS"/>
</dbReference>
<dbReference type="PIRSF" id="PIRSF000636">
    <property type="entry name" value="TyrPK_Jak"/>
    <property type="match status" value="1"/>
</dbReference>
<dbReference type="Pfam" id="PF07714">
    <property type="entry name" value="PK_Tyr_Ser-Thr"/>
    <property type="match status" value="2"/>
</dbReference>
<feature type="region of interest" description="Disordered" evidence="23">
    <location>
        <begin position="1117"/>
        <end position="1215"/>
    </location>
</feature>
<dbReference type="FunFam" id="3.30.200.20:FF:000135">
    <property type="entry name" value="Tyrosine-protein kinase"/>
    <property type="match status" value="1"/>
</dbReference>
<evidence type="ECO:0000256" key="3">
    <source>
        <dbReference type="ARBA" id="ARBA00022490"/>
    </source>
</evidence>
<dbReference type="FunFam" id="3.30.505.10:FF:000073">
    <property type="entry name" value="Tyrosine-protein kinase"/>
    <property type="match status" value="1"/>
</dbReference>
<dbReference type="AlphaFoldDB" id="A0A8C3GKD1"/>
<dbReference type="InterPro" id="IPR041381">
    <property type="entry name" value="JAK1-3/TYK2_PHL_dom"/>
</dbReference>
<feature type="region of interest" description="Disordered" evidence="23">
    <location>
        <begin position="1066"/>
        <end position="1100"/>
    </location>
</feature>
<dbReference type="Ensembl" id="ENSCMMT00000017646.1">
    <property type="protein sequence ID" value="ENSCMMP00000016055.1"/>
    <property type="gene ID" value="ENSCMMG00000010197.1"/>
</dbReference>
<comment type="similarity">
    <text evidence="22">Belongs to the protein kinase superfamily. Tyr protein kinase family.</text>
</comment>
<dbReference type="InterPro" id="IPR008266">
    <property type="entry name" value="Tyr_kinase_AS"/>
</dbReference>
<dbReference type="SMART" id="SM00295">
    <property type="entry name" value="B41"/>
    <property type="match status" value="1"/>
</dbReference>
<evidence type="ECO:0000256" key="16">
    <source>
        <dbReference type="ARBA" id="ARBA00051245"/>
    </source>
</evidence>
<keyword evidence="3" id="KW-0963">Cytoplasm</keyword>
<evidence type="ECO:0000256" key="4">
    <source>
        <dbReference type="ARBA" id="ARBA00022553"/>
    </source>
</evidence>